<dbReference type="Proteomes" id="UP000636479">
    <property type="component" value="Unassembled WGS sequence"/>
</dbReference>
<evidence type="ECO:0000313" key="2">
    <source>
        <dbReference type="Proteomes" id="UP000636479"/>
    </source>
</evidence>
<comment type="caution">
    <text evidence="1">The sequence shown here is derived from an EMBL/GenBank/DDBJ whole genome shotgun (WGS) entry which is preliminary data.</text>
</comment>
<protein>
    <submittedName>
        <fullName evidence="1">Uncharacterized protein</fullName>
    </submittedName>
</protein>
<dbReference type="OrthoDB" id="3035629at2759"/>
<evidence type="ECO:0000313" key="1">
    <source>
        <dbReference type="EMBL" id="KAF7303554.1"/>
    </source>
</evidence>
<dbReference type="GeneID" id="59345121"/>
<reference evidence="1" key="1">
    <citation type="submission" date="2020-05" db="EMBL/GenBank/DDBJ databases">
        <title>Mycena genomes resolve the evolution of fungal bioluminescence.</title>
        <authorList>
            <person name="Tsai I.J."/>
        </authorList>
    </citation>
    <scope>NUCLEOTIDE SEQUENCE</scope>
    <source>
        <strain evidence="1">171206Taipei</strain>
    </source>
</reference>
<dbReference type="RefSeq" id="XP_037220526.1">
    <property type="nucleotide sequence ID" value="XM_037362605.1"/>
</dbReference>
<sequence length="307" mass="34224">MAQPALPLELERNIFKLAVTDQTMITTLTLVAWRVNAWIGPLRYRVRVIERGAALDALCLRMAQRPEDAALTLFLATTARSNELSSVARLARAFPNLVDLGLWGLPVSPLDMQALHALTHLRRLSLNPRYALARDVAEARPAFAPLTRLTHLEIFGDLAEWMVPALAVAFPGLTHMSFVELSFPGLMQAVLQAQKTLRVFVYVYLAYKNGPHPWESPEEVANSLGVKDPRLAVVRIIGRGQRTMLPAEARKGRWRKGQMGIHNAETRSHPKIARRRMDEPKLSVKVKSAHPSPYQSILTAVGSMLPT</sequence>
<organism evidence="1 2">
    <name type="scientific">Mycena indigotica</name>
    <dbReference type="NCBI Taxonomy" id="2126181"/>
    <lineage>
        <taxon>Eukaryota</taxon>
        <taxon>Fungi</taxon>
        <taxon>Dikarya</taxon>
        <taxon>Basidiomycota</taxon>
        <taxon>Agaricomycotina</taxon>
        <taxon>Agaricomycetes</taxon>
        <taxon>Agaricomycetidae</taxon>
        <taxon>Agaricales</taxon>
        <taxon>Marasmiineae</taxon>
        <taxon>Mycenaceae</taxon>
        <taxon>Mycena</taxon>
    </lineage>
</organism>
<gene>
    <name evidence="1" type="ORF">MIND_00584700</name>
</gene>
<dbReference type="AlphaFoldDB" id="A0A8H6W2U6"/>
<keyword evidence="2" id="KW-1185">Reference proteome</keyword>
<accession>A0A8H6W2U6</accession>
<name>A0A8H6W2U6_9AGAR</name>
<dbReference type="EMBL" id="JACAZF010000005">
    <property type="protein sequence ID" value="KAF7303554.1"/>
    <property type="molecule type" value="Genomic_DNA"/>
</dbReference>
<proteinExistence type="predicted"/>